<reference evidence="3 4" key="1">
    <citation type="submission" date="2018-10" db="EMBL/GenBank/DDBJ databases">
        <title>Natrarchaeobius chitinivorans gen. nov., sp. nov., and Natrarchaeobius haloalkaliphilus sp. nov., alkaliphilic, chitin-utilizing haloarchaea from hypersaline alkaline lakes.</title>
        <authorList>
            <person name="Sorokin D.Y."/>
            <person name="Elcheninov A.G."/>
            <person name="Kostrikina N.A."/>
            <person name="Bale N.J."/>
            <person name="Sinninghe Damste J.S."/>
            <person name="Khijniak T.V."/>
            <person name="Kublanov I.V."/>
            <person name="Toshchakov S.V."/>
        </authorList>
    </citation>
    <scope>NUCLEOTIDE SEQUENCE [LARGE SCALE GENOMIC DNA]</scope>
    <source>
        <strain evidence="3 4">AArcht4T</strain>
    </source>
</reference>
<dbReference type="OrthoDB" id="214277at2157"/>
<comment type="caution">
    <text evidence="3">The sequence shown here is derived from an EMBL/GenBank/DDBJ whole genome shotgun (WGS) entry which is preliminary data.</text>
</comment>
<dbReference type="EMBL" id="REGA01000022">
    <property type="protein sequence ID" value="RQG90982.1"/>
    <property type="molecule type" value="Genomic_DNA"/>
</dbReference>
<evidence type="ECO:0000259" key="2">
    <source>
        <dbReference type="Pfam" id="PF25939"/>
    </source>
</evidence>
<gene>
    <name evidence="3" type="ORF">EA473_19555</name>
</gene>
<evidence type="ECO:0000313" key="4">
    <source>
        <dbReference type="Proteomes" id="UP000282323"/>
    </source>
</evidence>
<dbReference type="AlphaFoldDB" id="A0A3N6MZG1"/>
<dbReference type="Pfam" id="PF25939">
    <property type="entry name" value="DUF7982"/>
    <property type="match status" value="1"/>
</dbReference>
<name>A0A3N6MZG1_NATCH</name>
<sequence>MSNTDASQETTAPSRQTTEPNATGDDSREPERAELARQNELLESENRRLRNEYARVKRVRYRTRAIALALVGLFAIGASLLLADVRDVLLALGATGLFAAVLTYYLSPGAFVPADVGERVYAALAANQRTIAEALGLGDERLYVPETERGSPACRLFVPRYRQYEFPDGDDGPIVTDETARGLVLEPTGHHLFEEFERTLAAELARTPSPLSAQLADALVEQFEFARSATVDVDPTRVTFAVTESTFGDVDRFDHPIASFLAVGLAVGLEHPIALEVAGDEQSGWLITCRWELEAGADTTADVGTPKSN</sequence>
<keyword evidence="4" id="KW-1185">Reference proteome</keyword>
<proteinExistence type="predicted"/>
<dbReference type="Proteomes" id="UP000282323">
    <property type="component" value="Unassembled WGS sequence"/>
</dbReference>
<feature type="compositionally biased region" description="Basic and acidic residues" evidence="1">
    <location>
        <begin position="25"/>
        <end position="37"/>
    </location>
</feature>
<feature type="region of interest" description="Disordered" evidence="1">
    <location>
        <begin position="1"/>
        <end position="40"/>
    </location>
</feature>
<accession>A0A3N6MZG1</accession>
<dbReference type="InterPro" id="IPR058288">
    <property type="entry name" value="DUF7982"/>
</dbReference>
<evidence type="ECO:0000313" key="3">
    <source>
        <dbReference type="EMBL" id="RQG90982.1"/>
    </source>
</evidence>
<organism evidence="3 4">
    <name type="scientific">Natrarchaeobius chitinivorans</name>
    <dbReference type="NCBI Taxonomy" id="1679083"/>
    <lineage>
        <taxon>Archaea</taxon>
        <taxon>Methanobacteriati</taxon>
        <taxon>Methanobacteriota</taxon>
        <taxon>Stenosarchaea group</taxon>
        <taxon>Halobacteria</taxon>
        <taxon>Halobacteriales</taxon>
        <taxon>Natrialbaceae</taxon>
        <taxon>Natrarchaeobius</taxon>
    </lineage>
</organism>
<protein>
    <recommendedName>
        <fullName evidence="2">DUF7982 domain-containing protein</fullName>
    </recommendedName>
</protein>
<feature type="compositionally biased region" description="Polar residues" evidence="1">
    <location>
        <begin position="1"/>
        <end position="21"/>
    </location>
</feature>
<feature type="domain" description="DUF7982" evidence="2">
    <location>
        <begin position="33"/>
        <end position="291"/>
    </location>
</feature>
<dbReference type="RefSeq" id="WP_124197258.1">
    <property type="nucleotide sequence ID" value="NZ_REGA01000022.1"/>
</dbReference>
<evidence type="ECO:0000256" key="1">
    <source>
        <dbReference type="SAM" id="MobiDB-lite"/>
    </source>
</evidence>